<dbReference type="EMBL" id="OW152825">
    <property type="protein sequence ID" value="CAH2041561.1"/>
    <property type="molecule type" value="Genomic_DNA"/>
</dbReference>
<feature type="chain" id="PRO_5046845862" evidence="2">
    <location>
        <begin position="23"/>
        <end position="229"/>
    </location>
</feature>
<feature type="compositionally biased region" description="Acidic residues" evidence="1">
    <location>
        <begin position="25"/>
        <end position="51"/>
    </location>
</feature>
<dbReference type="Proteomes" id="UP000837857">
    <property type="component" value="Chromosome 13"/>
</dbReference>
<gene>
    <name evidence="3" type="ORF">IPOD504_LOCUS3245</name>
</gene>
<feature type="signal peptide" evidence="2">
    <location>
        <begin position="1"/>
        <end position="22"/>
    </location>
</feature>
<evidence type="ECO:0000256" key="1">
    <source>
        <dbReference type="SAM" id="MobiDB-lite"/>
    </source>
</evidence>
<keyword evidence="4" id="KW-1185">Reference proteome</keyword>
<dbReference type="CDD" id="cd00117">
    <property type="entry name" value="TFP"/>
    <property type="match status" value="1"/>
</dbReference>
<evidence type="ECO:0000313" key="4">
    <source>
        <dbReference type="Proteomes" id="UP000837857"/>
    </source>
</evidence>
<dbReference type="SUPFAM" id="SSF57302">
    <property type="entry name" value="Snake toxin-like"/>
    <property type="match status" value="1"/>
</dbReference>
<feature type="non-terminal residue" evidence="3">
    <location>
        <position position="229"/>
    </location>
</feature>
<protein>
    <submittedName>
        <fullName evidence="3">Uncharacterized protein</fullName>
    </submittedName>
</protein>
<evidence type="ECO:0000256" key="2">
    <source>
        <dbReference type="SAM" id="SignalP"/>
    </source>
</evidence>
<proteinExistence type="predicted"/>
<accession>A0ABN8HXF2</accession>
<reference evidence="3" key="1">
    <citation type="submission" date="2022-03" db="EMBL/GenBank/DDBJ databases">
        <authorList>
            <person name="Martin H S."/>
        </authorList>
    </citation>
    <scope>NUCLEOTIDE SEQUENCE</scope>
</reference>
<sequence length="229" mass="25227">MVRWRLCLVLAVLLLLPARSRSKLEDDDDDERNEEDDDEDEGEDEEEDDSEQVEKADTGPGRRAPSNLLPVNLPAPKPVPVTRTTARRSLECYVCAYKAEAQLKACLDPTKYRVHTITCHNVDDKCFTSVVSKGNTYEAVIRGCRSGCLGTSETTCCELNRCNNQALALPVIAPSALKDKSSKSIPPTVFFFVTVLLLLQTRLPLRARKAEGRRVGSLNLGGQAALPPN</sequence>
<dbReference type="Gene3D" id="2.10.60.10">
    <property type="entry name" value="CD59"/>
    <property type="match status" value="1"/>
</dbReference>
<organism evidence="3 4">
    <name type="scientific">Iphiclides podalirius</name>
    <name type="common">scarce swallowtail</name>
    <dbReference type="NCBI Taxonomy" id="110791"/>
    <lineage>
        <taxon>Eukaryota</taxon>
        <taxon>Metazoa</taxon>
        <taxon>Ecdysozoa</taxon>
        <taxon>Arthropoda</taxon>
        <taxon>Hexapoda</taxon>
        <taxon>Insecta</taxon>
        <taxon>Pterygota</taxon>
        <taxon>Neoptera</taxon>
        <taxon>Endopterygota</taxon>
        <taxon>Lepidoptera</taxon>
        <taxon>Glossata</taxon>
        <taxon>Ditrysia</taxon>
        <taxon>Papilionoidea</taxon>
        <taxon>Papilionidae</taxon>
        <taxon>Papilioninae</taxon>
        <taxon>Iphiclides</taxon>
    </lineage>
</organism>
<keyword evidence="2" id="KW-0732">Signal</keyword>
<name>A0ABN8HXF2_9NEOP</name>
<feature type="region of interest" description="Disordered" evidence="1">
    <location>
        <begin position="21"/>
        <end position="80"/>
    </location>
</feature>
<evidence type="ECO:0000313" key="3">
    <source>
        <dbReference type="EMBL" id="CAH2041561.1"/>
    </source>
</evidence>
<dbReference type="InterPro" id="IPR045860">
    <property type="entry name" value="Snake_toxin-like_sf"/>
</dbReference>